<sequence>MGLLIYTYKFLFVIVFLDNSGVNGVEYQSRRTARSESRGLSNPIGMLSDQLLSSSSLIHQLISLKDSSSFQRRMLGNQSDSLDETIPLDRNTNNNSIDESPSTTESSKGPKSSALIDDDINTNIYTNDPYRWRPAKTPKEKTTSDPMRDDYSPEPFVYICRDPSKCRIPNSFLGTRAPLYSTTTAPPTYRKYGYRKINATAKDESKESEDDDYKTIYRSQIRKVKKKRPGNKRIKVPSKNIPNFNDMSLKELQDFMRHQSKKIGLEHHKPNDMKSQEDISEESALETDLISSPNPFDLVMKEIKKIHKSNEMKKKSPSEPLESFPNHRPMKPFILNNPNKQLQLDIMMKNLQSFSDSSTTASTLTTTRMQTRTTAFTVRPTFLYKSSSTSTTIEAALNPTKTLSPFEIMLIRMKEKESSPSRSTPFTVRPTSTLRPKTEATTSPTITNNNRPYDLMSFKMKDILESSSPTTVFTVRPTSTLSPRGSTMSPFEMMVKRMKEKEMNSTQATVFTVRPTSTTTPYGSSQDINSELANLGISSLMKIMSNGAVNIHPSKKSTPSIIKPQDAVPTSSPSGVHSFMHFKTMDENISNEAEEFSQENEYDRPPRRPTDSYYHTTTTSPFTVRPTKKIYGHNYNYQRGTTATPHYSYYDHQSSTPFTVRPTYNYDNIYQHRTTKKVAFRPYQELNYQVRSTTPFTVFGKKKSYLSHYTTPRDSLSAFKHDVELTEPFSYDENSFMSGMKGLQHESKPHYIPDAQISYKGQHHDIIDEKSFHLGMSESDDLSEINPFKTHPFESVAEQGKEEGSSKFLAMNLSDYGHDDRPQMSSFQEENNKEEVNEEEGDYYDDFENYDLEQFINKLSTEKDLSSNENKFQNLPKSDNFEYISQLDEDISAPYLNEFGANPHSSFSNFDQSTTQGPNRISSFSTLNFPNIPAFDADKNSYVSLDATKKPDQGYYFRPDGIFSNTKIKLEPGSLPDRPTVFRDLPNMKEPHPQYPTNDKRPPPPPVPTTADFVSQYLKNPYGSNFIRMEIDQDRFKHNRTKPGSIHIPLMIKDYGLHNAPVTTPKPAPIKKKAPMKHHPHHNPSQHHSHHNDKNNHGKPKRRPSNKKTPPPKRHQVNPMKTILSDLKNLRKVMFNLPNAIQDLPSYMKGLVSNQASFAGRAFTDQGYELTEDVGDDTTDEKIEDDVIEMKEENHEQGESE</sequence>
<protein>
    <submittedName>
        <fullName evidence="3">Uncharacterized protein</fullName>
    </submittedName>
</protein>
<dbReference type="OrthoDB" id="10646057at2759"/>
<keyword evidence="2" id="KW-0732">Signal</keyword>
<feature type="signal peptide" evidence="2">
    <location>
        <begin position="1"/>
        <end position="24"/>
    </location>
</feature>
<feature type="region of interest" description="Disordered" evidence="1">
    <location>
        <begin position="78"/>
        <end position="149"/>
    </location>
</feature>
<feature type="compositionally biased region" description="Polar residues" evidence="1">
    <location>
        <begin position="90"/>
        <end position="110"/>
    </location>
</feature>
<evidence type="ECO:0000256" key="2">
    <source>
        <dbReference type="SAM" id="SignalP"/>
    </source>
</evidence>
<evidence type="ECO:0000313" key="3">
    <source>
        <dbReference type="EMBL" id="CDW18325.1"/>
    </source>
</evidence>
<feature type="compositionally biased region" description="Basic and acidic residues" evidence="1">
    <location>
        <begin position="601"/>
        <end position="610"/>
    </location>
</feature>
<feature type="region of interest" description="Disordered" evidence="1">
    <location>
        <begin position="415"/>
        <end position="452"/>
    </location>
</feature>
<feature type="region of interest" description="Disordered" evidence="1">
    <location>
        <begin position="984"/>
        <end position="1009"/>
    </location>
</feature>
<accession>A0A0K2SXS8</accession>
<feature type="compositionally biased region" description="Polar residues" evidence="1">
    <location>
        <begin position="420"/>
        <end position="451"/>
    </location>
</feature>
<dbReference type="EMBL" id="HACA01000964">
    <property type="protein sequence ID" value="CDW18325.1"/>
    <property type="molecule type" value="Transcribed_RNA"/>
</dbReference>
<feature type="compositionally biased region" description="Basic and acidic residues" evidence="1">
    <location>
        <begin position="137"/>
        <end position="149"/>
    </location>
</feature>
<feature type="region of interest" description="Disordered" evidence="1">
    <location>
        <begin position="554"/>
        <end position="574"/>
    </location>
</feature>
<feature type="region of interest" description="Disordered" evidence="1">
    <location>
        <begin position="1059"/>
        <end position="1120"/>
    </location>
</feature>
<feature type="region of interest" description="Disordered" evidence="1">
    <location>
        <begin position="309"/>
        <end position="328"/>
    </location>
</feature>
<dbReference type="AlphaFoldDB" id="A0A0K2SXS8"/>
<evidence type="ECO:0000256" key="1">
    <source>
        <dbReference type="SAM" id="MobiDB-lite"/>
    </source>
</evidence>
<reference evidence="3" key="1">
    <citation type="submission" date="2014-05" db="EMBL/GenBank/DDBJ databases">
        <authorList>
            <person name="Chronopoulou M."/>
        </authorList>
    </citation>
    <scope>NUCLEOTIDE SEQUENCE</scope>
    <source>
        <tissue evidence="3">Whole organism</tissue>
    </source>
</reference>
<feature type="compositionally biased region" description="Basic residues" evidence="1">
    <location>
        <begin position="1069"/>
        <end position="1116"/>
    </location>
</feature>
<name>A0A0K2SXS8_LEPSM</name>
<feature type="chain" id="PRO_5005487234" evidence="2">
    <location>
        <begin position="25"/>
        <end position="1201"/>
    </location>
</feature>
<feature type="compositionally biased region" description="Basic and acidic residues" evidence="1">
    <location>
        <begin position="986"/>
        <end position="1002"/>
    </location>
</feature>
<proteinExistence type="predicted"/>
<organism evidence="3">
    <name type="scientific">Lepeophtheirus salmonis</name>
    <name type="common">Salmon louse</name>
    <name type="synonym">Caligus salmonis</name>
    <dbReference type="NCBI Taxonomy" id="72036"/>
    <lineage>
        <taxon>Eukaryota</taxon>
        <taxon>Metazoa</taxon>
        <taxon>Ecdysozoa</taxon>
        <taxon>Arthropoda</taxon>
        <taxon>Crustacea</taxon>
        <taxon>Multicrustacea</taxon>
        <taxon>Hexanauplia</taxon>
        <taxon>Copepoda</taxon>
        <taxon>Siphonostomatoida</taxon>
        <taxon>Caligidae</taxon>
        <taxon>Lepeophtheirus</taxon>
    </lineage>
</organism>
<feature type="region of interest" description="Disordered" evidence="1">
    <location>
        <begin position="592"/>
        <end position="619"/>
    </location>
</feature>